<dbReference type="PANTHER" id="PTHR44169:SF6">
    <property type="entry name" value="NADPH-DEPENDENT 1-ACYLDIHYDROXYACETONE PHOSPHATE REDUCTASE"/>
    <property type="match status" value="1"/>
</dbReference>
<protein>
    <recommendedName>
        <fullName evidence="5">NADPH-dependent 1-acyldihydroxyacetone phosphate reductase</fullName>
    </recommendedName>
</protein>
<dbReference type="GO" id="GO:0004806">
    <property type="term" value="F:triacylglycerol lipase activity"/>
    <property type="evidence" value="ECO:0007669"/>
    <property type="project" value="TreeGrafter"/>
</dbReference>
<keyword evidence="4" id="KW-1185">Reference proteome</keyword>
<reference evidence="3" key="1">
    <citation type="submission" date="2022-11" db="EMBL/GenBank/DDBJ databases">
        <title>Chromosomal genome sequence assembly and mating type (MAT) locus characterization of the leprose asexual lichenized fungus Lepraria neglecta (Nyl.) Erichsen.</title>
        <authorList>
            <person name="Allen J.L."/>
            <person name="Pfeffer B."/>
        </authorList>
    </citation>
    <scope>NUCLEOTIDE SEQUENCE</scope>
    <source>
        <strain evidence="3">Allen 5258</strain>
    </source>
</reference>
<dbReference type="GO" id="GO:0006654">
    <property type="term" value="P:phosphatidic acid biosynthetic process"/>
    <property type="evidence" value="ECO:0007669"/>
    <property type="project" value="TreeGrafter"/>
</dbReference>
<evidence type="ECO:0000313" key="3">
    <source>
        <dbReference type="EMBL" id="KAK3178818.1"/>
    </source>
</evidence>
<dbReference type="GO" id="GO:0005783">
    <property type="term" value="C:endoplasmic reticulum"/>
    <property type="evidence" value="ECO:0007669"/>
    <property type="project" value="TreeGrafter"/>
</dbReference>
<organism evidence="3 4">
    <name type="scientific">Lepraria neglecta</name>
    <dbReference type="NCBI Taxonomy" id="209136"/>
    <lineage>
        <taxon>Eukaryota</taxon>
        <taxon>Fungi</taxon>
        <taxon>Dikarya</taxon>
        <taxon>Ascomycota</taxon>
        <taxon>Pezizomycotina</taxon>
        <taxon>Lecanoromycetes</taxon>
        <taxon>OSLEUM clade</taxon>
        <taxon>Lecanoromycetidae</taxon>
        <taxon>Lecanorales</taxon>
        <taxon>Lecanorineae</taxon>
        <taxon>Stereocaulaceae</taxon>
        <taxon>Lepraria</taxon>
    </lineage>
</organism>
<name>A0AAD9ZHJ0_9LECA</name>
<dbReference type="SUPFAM" id="SSF51735">
    <property type="entry name" value="NAD(P)-binding Rossmann-fold domains"/>
    <property type="match status" value="1"/>
</dbReference>
<dbReference type="InterPro" id="IPR002347">
    <property type="entry name" value="SDR_fam"/>
</dbReference>
<evidence type="ECO:0000256" key="1">
    <source>
        <dbReference type="ARBA" id="ARBA00006484"/>
    </source>
</evidence>
<dbReference type="GO" id="GO:0019433">
    <property type="term" value="P:triglyceride catabolic process"/>
    <property type="evidence" value="ECO:0007669"/>
    <property type="project" value="TreeGrafter"/>
</dbReference>
<evidence type="ECO:0000313" key="4">
    <source>
        <dbReference type="Proteomes" id="UP001276659"/>
    </source>
</evidence>
<dbReference type="AlphaFoldDB" id="A0AAD9ZHJ0"/>
<proteinExistence type="inferred from homology"/>
<evidence type="ECO:0008006" key="5">
    <source>
        <dbReference type="Google" id="ProtNLM"/>
    </source>
</evidence>
<evidence type="ECO:0000256" key="2">
    <source>
        <dbReference type="ARBA" id="ARBA00023002"/>
    </source>
</evidence>
<comment type="similarity">
    <text evidence="1">Belongs to the short-chain dehydrogenases/reductases (SDR) family.</text>
</comment>
<dbReference type="Proteomes" id="UP001276659">
    <property type="component" value="Unassembled WGS sequence"/>
</dbReference>
<dbReference type="PANTHER" id="PTHR44169">
    <property type="entry name" value="NADPH-DEPENDENT 1-ACYLDIHYDROXYACETONE PHOSPHATE REDUCTASE"/>
    <property type="match status" value="1"/>
</dbReference>
<dbReference type="InterPro" id="IPR036291">
    <property type="entry name" value="NAD(P)-bd_dom_sf"/>
</dbReference>
<keyword evidence="2" id="KW-0560">Oxidoreductase</keyword>
<gene>
    <name evidence="3" type="ORF">OEA41_000955</name>
</gene>
<dbReference type="GO" id="GO:0000140">
    <property type="term" value="F:acylglycerone-phosphate reductase (NADP+) activity"/>
    <property type="evidence" value="ECO:0007669"/>
    <property type="project" value="TreeGrafter"/>
</dbReference>
<comment type="caution">
    <text evidence="3">The sequence shown here is derived from an EMBL/GenBank/DDBJ whole genome shotgun (WGS) entry which is preliminary data.</text>
</comment>
<accession>A0AAD9ZHJ0</accession>
<dbReference type="GO" id="GO:0005811">
    <property type="term" value="C:lipid droplet"/>
    <property type="evidence" value="ECO:0007669"/>
    <property type="project" value="TreeGrafter"/>
</dbReference>
<dbReference type="EMBL" id="JASNWA010000003">
    <property type="protein sequence ID" value="KAK3178818.1"/>
    <property type="molecule type" value="Genomic_DNA"/>
</dbReference>
<dbReference type="Gene3D" id="3.40.50.720">
    <property type="entry name" value="NAD(P)-binding Rossmann-like Domain"/>
    <property type="match status" value="1"/>
</dbReference>
<sequence length="123" mass="13176">MTSLCYFVTPLTTTMALKSVLITGCSAGGIGSALAEAFQRRDMHVFATARDPSKMSHLGKLPNVTLLTLDPTSTASVEASVERIKAETSGTLDYLVNNAGQTIIMPTLDFDIENAKSMYDINV</sequence>
<dbReference type="Pfam" id="PF00106">
    <property type="entry name" value="adh_short"/>
    <property type="match status" value="1"/>
</dbReference>